<protein>
    <recommendedName>
        <fullName evidence="2">DUF6533 domain-containing protein</fullName>
    </recommendedName>
</protein>
<dbReference type="AlphaFoldDB" id="A0A9P6LAS4"/>
<keyword evidence="1" id="KW-0472">Membrane</keyword>
<keyword evidence="1" id="KW-1133">Transmembrane helix</keyword>
<dbReference type="OrthoDB" id="2745134at2759"/>
<reference evidence="3" key="2">
    <citation type="submission" date="2020-11" db="EMBL/GenBank/DDBJ databases">
        <authorList>
            <consortium name="DOE Joint Genome Institute"/>
            <person name="Kuo A."/>
            <person name="Miyauchi S."/>
            <person name="Kiss E."/>
            <person name="Drula E."/>
            <person name="Kohler A."/>
            <person name="Sanchez-Garcia M."/>
            <person name="Andreopoulos B."/>
            <person name="Barry K.W."/>
            <person name="Bonito G."/>
            <person name="Buee M."/>
            <person name="Carver A."/>
            <person name="Chen C."/>
            <person name="Cichocki N."/>
            <person name="Clum A."/>
            <person name="Culley D."/>
            <person name="Crous P.W."/>
            <person name="Fauchery L."/>
            <person name="Girlanda M."/>
            <person name="Hayes R."/>
            <person name="Keri Z."/>
            <person name="Labutti K."/>
            <person name="Lipzen A."/>
            <person name="Lombard V."/>
            <person name="Magnuson J."/>
            <person name="Maillard F."/>
            <person name="Morin E."/>
            <person name="Murat C."/>
            <person name="Nolan M."/>
            <person name="Ohm R."/>
            <person name="Pangilinan J."/>
            <person name="Pereira M."/>
            <person name="Perotto S."/>
            <person name="Peter M."/>
            <person name="Riley R."/>
            <person name="Sitrit Y."/>
            <person name="Stielow B."/>
            <person name="Szollosi G."/>
            <person name="Zifcakova L."/>
            <person name="Stursova M."/>
            <person name="Spatafora J.W."/>
            <person name="Tedersoo L."/>
            <person name="Vaario L.-M."/>
            <person name="Yamada A."/>
            <person name="Yan M."/>
            <person name="Wang P."/>
            <person name="Xu J."/>
            <person name="Bruns T."/>
            <person name="Baldrian P."/>
            <person name="Vilgalys R."/>
            <person name="Henrissat B."/>
            <person name="Grigoriev I.V."/>
            <person name="Hibbett D."/>
            <person name="Nagy L.G."/>
            <person name="Martin F.M."/>
        </authorList>
    </citation>
    <scope>NUCLEOTIDE SEQUENCE</scope>
    <source>
        <strain evidence="3">UH-Tt-Lm1</strain>
    </source>
</reference>
<feature type="transmembrane region" description="Helical" evidence="1">
    <location>
        <begin position="90"/>
        <end position="110"/>
    </location>
</feature>
<proteinExistence type="predicted"/>
<feature type="transmembrane region" description="Helical" evidence="1">
    <location>
        <begin position="122"/>
        <end position="142"/>
    </location>
</feature>
<reference evidence="3" key="1">
    <citation type="journal article" date="2020" name="Nat. Commun.">
        <title>Large-scale genome sequencing of mycorrhizal fungi provides insights into the early evolution of symbiotic traits.</title>
        <authorList>
            <person name="Miyauchi S."/>
            <person name="Kiss E."/>
            <person name="Kuo A."/>
            <person name="Drula E."/>
            <person name="Kohler A."/>
            <person name="Sanchez-Garcia M."/>
            <person name="Morin E."/>
            <person name="Andreopoulos B."/>
            <person name="Barry K.W."/>
            <person name="Bonito G."/>
            <person name="Buee M."/>
            <person name="Carver A."/>
            <person name="Chen C."/>
            <person name="Cichocki N."/>
            <person name="Clum A."/>
            <person name="Culley D."/>
            <person name="Crous P.W."/>
            <person name="Fauchery L."/>
            <person name="Girlanda M."/>
            <person name="Hayes R.D."/>
            <person name="Keri Z."/>
            <person name="LaButti K."/>
            <person name="Lipzen A."/>
            <person name="Lombard V."/>
            <person name="Magnuson J."/>
            <person name="Maillard F."/>
            <person name="Murat C."/>
            <person name="Nolan M."/>
            <person name="Ohm R.A."/>
            <person name="Pangilinan J."/>
            <person name="Pereira M.F."/>
            <person name="Perotto S."/>
            <person name="Peter M."/>
            <person name="Pfister S."/>
            <person name="Riley R."/>
            <person name="Sitrit Y."/>
            <person name="Stielow J.B."/>
            <person name="Szollosi G."/>
            <person name="Zifcakova L."/>
            <person name="Stursova M."/>
            <person name="Spatafora J.W."/>
            <person name="Tedersoo L."/>
            <person name="Vaario L.M."/>
            <person name="Yamada A."/>
            <person name="Yan M."/>
            <person name="Wang P."/>
            <person name="Xu J."/>
            <person name="Bruns T."/>
            <person name="Baldrian P."/>
            <person name="Vilgalys R."/>
            <person name="Dunand C."/>
            <person name="Henrissat B."/>
            <person name="Grigoriev I.V."/>
            <person name="Hibbett D."/>
            <person name="Nagy L.G."/>
            <person name="Martin F.M."/>
        </authorList>
    </citation>
    <scope>NUCLEOTIDE SEQUENCE</scope>
    <source>
        <strain evidence="3">UH-Tt-Lm1</strain>
    </source>
</reference>
<keyword evidence="1" id="KW-0812">Transmembrane</keyword>
<gene>
    <name evidence="3" type="ORF">BJ322DRAFT_549689</name>
</gene>
<dbReference type="InterPro" id="IPR045340">
    <property type="entry name" value="DUF6533"/>
</dbReference>
<accession>A0A9P6LAS4</accession>
<evidence type="ECO:0000256" key="1">
    <source>
        <dbReference type="SAM" id="Phobius"/>
    </source>
</evidence>
<name>A0A9P6LAS4_9AGAM</name>
<feature type="transmembrane region" description="Helical" evidence="1">
    <location>
        <begin position="215"/>
        <end position="238"/>
    </location>
</feature>
<keyword evidence="4" id="KW-1185">Reference proteome</keyword>
<feature type="transmembrane region" description="Helical" evidence="1">
    <location>
        <begin position="170"/>
        <end position="194"/>
    </location>
</feature>
<organism evidence="3 4">
    <name type="scientific">Thelephora terrestris</name>
    <dbReference type="NCBI Taxonomy" id="56493"/>
    <lineage>
        <taxon>Eukaryota</taxon>
        <taxon>Fungi</taxon>
        <taxon>Dikarya</taxon>
        <taxon>Basidiomycota</taxon>
        <taxon>Agaricomycotina</taxon>
        <taxon>Agaricomycetes</taxon>
        <taxon>Thelephorales</taxon>
        <taxon>Thelephoraceae</taxon>
        <taxon>Thelephora</taxon>
    </lineage>
</organism>
<dbReference type="EMBL" id="WIUZ02000003">
    <property type="protein sequence ID" value="KAF9789646.1"/>
    <property type="molecule type" value="Genomic_DNA"/>
</dbReference>
<dbReference type="Proteomes" id="UP000736335">
    <property type="component" value="Unassembled WGS sequence"/>
</dbReference>
<comment type="caution">
    <text evidence="3">The sequence shown here is derived from an EMBL/GenBank/DDBJ whole genome shotgun (WGS) entry which is preliminary data.</text>
</comment>
<feature type="domain" description="DUF6533" evidence="2">
    <location>
        <begin position="22"/>
        <end position="67"/>
    </location>
</feature>
<dbReference type="Pfam" id="PF20151">
    <property type="entry name" value="DUF6533"/>
    <property type="match status" value="1"/>
</dbReference>
<evidence type="ECO:0000313" key="4">
    <source>
        <dbReference type="Proteomes" id="UP000736335"/>
    </source>
</evidence>
<evidence type="ECO:0000259" key="2">
    <source>
        <dbReference type="Pfam" id="PF20151"/>
    </source>
</evidence>
<feature type="transmembrane region" description="Helical" evidence="1">
    <location>
        <begin position="20"/>
        <end position="39"/>
    </location>
</feature>
<feature type="transmembrane region" description="Helical" evidence="1">
    <location>
        <begin position="60"/>
        <end position="78"/>
    </location>
</feature>
<sequence>MPSIVALQTLIDAGFDIMTIKYYVVAGMTLLFFDYLLTLPDEIRYAWRGRKPWTFYPFLLNRYLPVLYEIWVVFVVWWPGLTDEVCNHTAWMDIAIFVFLTLMAQMFLTLRIYALTMKNKMIMAFFSGVTISQLALGIYLTFLGATNPAVVSSSIPLDAFRLCSFEIHRLLGIGYASISIFFDLAAFSLIIGFGRRTGLNANSVAMSRPSLVHTIVHDATVYFFFVFTSQIIFLLTLIFGRVGASSVAIGFISVVDPFSVAHYPGPSRDWDRRLLTDNDRTPDAFPQKGCNR</sequence>
<evidence type="ECO:0000313" key="3">
    <source>
        <dbReference type="EMBL" id="KAF9789646.1"/>
    </source>
</evidence>